<accession>A0A0K0DIJ8</accession>
<reference evidence="3" key="1">
    <citation type="submission" date="2012-09" db="EMBL/GenBank/DDBJ databases">
        <authorList>
            <person name="Martin A.A."/>
        </authorList>
    </citation>
    <scope>NUCLEOTIDE SEQUENCE</scope>
</reference>
<evidence type="ECO:0000256" key="2">
    <source>
        <dbReference type="SAM" id="MobiDB-lite"/>
    </source>
</evidence>
<organism evidence="3 4">
    <name type="scientific">Angiostrongylus cantonensis</name>
    <name type="common">Rat lungworm</name>
    <dbReference type="NCBI Taxonomy" id="6313"/>
    <lineage>
        <taxon>Eukaryota</taxon>
        <taxon>Metazoa</taxon>
        <taxon>Ecdysozoa</taxon>
        <taxon>Nematoda</taxon>
        <taxon>Chromadorea</taxon>
        <taxon>Rhabditida</taxon>
        <taxon>Rhabditina</taxon>
        <taxon>Rhabditomorpha</taxon>
        <taxon>Strongyloidea</taxon>
        <taxon>Metastrongylidae</taxon>
        <taxon>Angiostrongylus</taxon>
    </lineage>
</organism>
<feature type="compositionally biased region" description="Polar residues" evidence="2">
    <location>
        <begin position="511"/>
        <end position="526"/>
    </location>
</feature>
<dbReference type="WBParaSite" id="ACAC_0001113101-mRNA-1">
    <property type="protein sequence ID" value="ACAC_0001113101-mRNA-1"/>
    <property type="gene ID" value="ACAC_0001113101"/>
</dbReference>
<evidence type="ECO:0000256" key="1">
    <source>
        <dbReference type="SAM" id="Coils"/>
    </source>
</evidence>
<protein>
    <submittedName>
        <fullName evidence="4">Myosin tail domain-containing protein</fullName>
    </submittedName>
</protein>
<feature type="compositionally biased region" description="Basic and acidic residues" evidence="2">
    <location>
        <begin position="671"/>
        <end position="682"/>
    </location>
</feature>
<sequence>MRYDADGETQAELQQFHVPITLLVDMENFIAHFNALESQSTTEIARLEELRRSNAIKQEVIANMKRELARYNELDQRQNEKRENFECQRKVTMENVTANLSRAETLSTELETLDLECANQLTNKDEVRMKLDGLRTQMAKIGEMEKRLRSDVHDLKQPPGAVAADLITEMRARQAVIRKEISHRMASFDLTAIVAEVQAIESQRKQRLELSKELAAKSEILSNLDADNEALASQLQELQTQFAALQEEKEKVIQQNEDNARRLNDMELEKEKLIKTSESLECELEEIRNQATIQKQKQAEIDEKISSARRALEEMNAEVLYREEALKRLKEEHESKEVQMAIELENMKNDFQQQFGMLSKQRDTYVKASEDARAEIEKWKSYGRFIVIYEERCREIAEAQEKLSKLKERHRNLLKKEEEKKKKSQQALKLETVGRDVDAKKREVEKRIGDMKAHTEKLDADIIEEERKVECLQNKIFEIDGEICLLKYQISTKAEELRKAKISFMESVQKNSAQAGDGAENSTSGKQKFKERQRQRLRGKEPTREAVNGTEQQLNRRFSMEERKSDNRIARKEKEMKNQWNNRIECIEKKNEMKKVIKEKDSNAVFQLGGEPRTRKAINAEVEGDQSSSLQHTTTLASMLADDFKRDITVNLDDSVVLEDDGGDLLGRAENVAHNKSPEPRTHTANTTIETDAAQKL</sequence>
<evidence type="ECO:0000313" key="3">
    <source>
        <dbReference type="Proteomes" id="UP000035642"/>
    </source>
</evidence>
<dbReference type="Proteomes" id="UP000035642">
    <property type="component" value="Unassembled WGS sequence"/>
</dbReference>
<feature type="coiled-coil region" evidence="1">
    <location>
        <begin position="47"/>
        <end position="84"/>
    </location>
</feature>
<proteinExistence type="predicted"/>
<feature type="coiled-coil region" evidence="1">
    <location>
        <begin position="389"/>
        <end position="427"/>
    </location>
</feature>
<feature type="coiled-coil region" evidence="1">
    <location>
        <begin position="221"/>
        <end position="350"/>
    </location>
</feature>
<keyword evidence="3" id="KW-1185">Reference proteome</keyword>
<feature type="region of interest" description="Disordered" evidence="2">
    <location>
        <begin position="668"/>
        <end position="697"/>
    </location>
</feature>
<feature type="region of interest" description="Disordered" evidence="2">
    <location>
        <begin position="511"/>
        <end position="567"/>
    </location>
</feature>
<feature type="compositionally biased region" description="Basic and acidic residues" evidence="2">
    <location>
        <begin position="558"/>
        <end position="567"/>
    </location>
</feature>
<evidence type="ECO:0000313" key="4">
    <source>
        <dbReference type="WBParaSite" id="ACAC_0001113101-mRNA-1"/>
    </source>
</evidence>
<keyword evidence="1" id="KW-0175">Coiled coil</keyword>
<name>A0A0K0DIJ8_ANGCA</name>
<reference evidence="4" key="2">
    <citation type="submission" date="2017-02" db="UniProtKB">
        <authorList>
            <consortium name="WormBaseParasite"/>
        </authorList>
    </citation>
    <scope>IDENTIFICATION</scope>
</reference>
<dbReference type="AlphaFoldDB" id="A0A0K0DIJ8"/>
<feature type="compositionally biased region" description="Basic and acidic residues" evidence="2">
    <location>
        <begin position="528"/>
        <end position="544"/>
    </location>
</feature>
<dbReference type="STRING" id="6313.A0A0K0DIJ8"/>